<evidence type="ECO:0000313" key="2">
    <source>
        <dbReference type="EMBL" id="KAK8494068.1"/>
    </source>
</evidence>
<feature type="region of interest" description="Disordered" evidence="1">
    <location>
        <begin position="52"/>
        <end position="95"/>
    </location>
</feature>
<evidence type="ECO:0000313" key="3">
    <source>
        <dbReference type="Proteomes" id="UP001472677"/>
    </source>
</evidence>
<comment type="caution">
    <text evidence="2">The sequence shown here is derived from an EMBL/GenBank/DDBJ whole genome shotgun (WGS) entry which is preliminary data.</text>
</comment>
<dbReference type="PANTHER" id="PTHR36019:SF3">
    <property type="entry name" value="PLANT_PROTEIN"/>
    <property type="match status" value="1"/>
</dbReference>
<gene>
    <name evidence="2" type="ORF">V6N12_001586</name>
</gene>
<accession>A0ABR2AL15</accession>
<dbReference type="Proteomes" id="UP001472677">
    <property type="component" value="Unassembled WGS sequence"/>
</dbReference>
<name>A0ABR2AL15_9ROSI</name>
<proteinExistence type="predicted"/>
<sequence>MNCLTCQHRSGSYDDRDIHFVKENDSRKTCKEKSVGGVNWSDSRNITCYDQITGGQEPNLPNEVNNGHRRRKTIDTTYGGQTEFVPEEDEPKLVRSSGMRRNWSFKSLKKMRG</sequence>
<keyword evidence="3" id="KW-1185">Reference proteome</keyword>
<protein>
    <submittedName>
        <fullName evidence="2">Uncharacterized protein</fullName>
    </submittedName>
</protein>
<dbReference type="PANTHER" id="PTHR36019">
    <property type="entry name" value="PLANT/PROTEIN"/>
    <property type="match status" value="1"/>
</dbReference>
<evidence type="ECO:0000256" key="1">
    <source>
        <dbReference type="SAM" id="MobiDB-lite"/>
    </source>
</evidence>
<organism evidence="2 3">
    <name type="scientific">Hibiscus sabdariffa</name>
    <name type="common">roselle</name>
    <dbReference type="NCBI Taxonomy" id="183260"/>
    <lineage>
        <taxon>Eukaryota</taxon>
        <taxon>Viridiplantae</taxon>
        <taxon>Streptophyta</taxon>
        <taxon>Embryophyta</taxon>
        <taxon>Tracheophyta</taxon>
        <taxon>Spermatophyta</taxon>
        <taxon>Magnoliopsida</taxon>
        <taxon>eudicotyledons</taxon>
        <taxon>Gunneridae</taxon>
        <taxon>Pentapetalae</taxon>
        <taxon>rosids</taxon>
        <taxon>malvids</taxon>
        <taxon>Malvales</taxon>
        <taxon>Malvaceae</taxon>
        <taxon>Malvoideae</taxon>
        <taxon>Hibiscus</taxon>
    </lineage>
</organism>
<reference evidence="2 3" key="1">
    <citation type="journal article" date="2024" name="G3 (Bethesda)">
        <title>Genome assembly of Hibiscus sabdariffa L. provides insights into metabolisms of medicinal natural products.</title>
        <authorList>
            <person name="Kim T."/>
        </authorList>
    </citation>
    <scope>NUCLEOTIDE SEQUENCE [LARGE SCALE GENOMIC DNA]</scope>
    <source>
        <strain evidence="2">TK-2024</strain>
        <tissue evidence="2">Old leaves</tissue>
    </source>
</reference>
<dbReference type="EMBL" id="JBBPBM010000572">
    <property type="protein sequence ID" value="KAK8494068.1"/>
    <property type="molecule type" value="Genomic_DNA"/>
</dbReference>